<keyword evidence="1" id="KW-1277">Toxin-antitoxin system</keyword>
<dbReference type="GO" id="GO:0006402">
    <property type="term" value="P:mRNA catabolic process"/>
    <property type="evidence" value="ECO:0007669"/>
    <property type="project" value="TreeGrafter"/>
</dbReference>
<dbReference type="InterPro" id="IPR007712">
    <property type="entry name" value="RelE/ParE_toxin"/>
</dbReference>
<dbReference type="SUPFAM" id="SSF143011">
    <property type="entry name" value="RelE-like"/>
    <property type="match status" value="1"/>
</dbReference>
<dbReference type="NCBIfam" id="TIGR00053">
    <property type="entry name" value="YafQ family addiction module toxin"/>
    <property type="match status" value="1"/>
</dbReference>
<protein>
    <recommendedName>
        <fullName evidence="3">YafQ toxin protein</fullName>
    </recommendedName>
</protein>
<dbReference type="AlphaFoldDB" id="A0A3B0WKW4"/>
<dbReference type="FunFam" id="3.30.2310.20:FF:000003">
    <property type="entry name" value="Type II toxin-antitoxin system YafQ family toxin"/>
    <property type="match status" value="1"/>
</dbReference>
<dbReference type="PANTHER" id="PTHR40588">
    <property type="entry name" value="MRNA INTERFERASE TOXIN YAFQ"/>
    <property type="match status" value="1"/>
</dbReference>
<dbReference type="PIRSF" id="PIRSF006156">
    <property type="entry name" value="YafQ"/>
    <property type="match status" value="1"/>
</dbReference>
<sequence>MHDLEYSTQFKRDFKKIIKMPIPDIIEVGHVISTLQKDEPLAEKYSDHTLSGNWLSYRDCHVKSDLVLIYKVTSKTLKLARIGSHNELFQ</sequence>
<proteinExistence type="predicted"/>
<gene>
    <name evidence="2" type="ORF">MNBD_GAMMA07-2223</name>
</gene>
<reference evidence="2" key="1">
    <citation type="submission" date="2018-06" db="EMBL/GenBank/DDBJ databases">
        <authorList>
            <person name="Zhirakovskaya E."/>
        </authorList>
    </citation>
    <scope>NUCLEOTIDE SEQUENCE</scope>
</reference>
<dbReference type="GO" id="GO:0006415">
    <property type="term" value="P:translational termination"/>
    <property type="evidence" value="ECO:0007669"/>
    <property type="project" value="TreeGrafter"/>
</dbReference>
<dbReference type="InterPro" id="IPR004386">
    <property type="entry name" value="Toxin_YafQ-like"/>
</dbReference>
<dbReference type="GO" id="GO:0004521">
    <property type="term" value="F:RNA endonuclease activity"/>
    <property type="evidence" value="ECO:0007669"/>
    <property type="project" value="TreeGrafter"/>
</dbReference>
<dbReference type="InterPro" id="IPR035093">
    <property type="entry name" value="RelE/ParE_toxin_dom_sf"/>
</dbReference>
<dbReference type="PANTHER" id="PTHR40588:SF1">
    <property type="entry name" value="MRNA INTERFERASE TOXIN YAFQ"/>
    <property type="match status" value="1"/>
</dbReference>
<dbReference type="Pfam" id="PF15738">
    <property type="entry name" value="YafQ_toxin"/>
    <property type="match status" value="1"/>
</dbReference>
<dbReference type="EMBL" id="UOFF01000147">
    <property type="protein sequence ID" value="VAW55951.1"/>
    <property type="molecule type" value="Genomic_DNA"/>
</dbReference>
<dbReference type="Gene3D" id="3.30.2310.20">
    <property type="entry name" value="RelE-like"/>
    <property type="match status" value="1"/>
</dbReference>
<evidence type="ECO:0000313" key="2">
    <source>
        <dbReference type="EMBL" id="VAW55951.1"/>
    </source>
</evidence>
<organism evidence="2">
    <name type="scientific">hydrothermal vent metagenome</name>
    <dbReference type="NCBI Taxonomy" id="652676"/>
    <lineage>
        <taxon>unclassified sequences</taxon>
        <taxon>metagenomes</taxon>
        <taxon>ecological metagenomes</taxon>
    </lineage>
</organism>
<accession>A0A3B0WKW4</accession>
<name>A0A3B0WKW4_9ZZZZ</name>
<dbReference type="NCBIfam" id="TIGR02385">
    <property type="entry name" value="RelE_StbE"/>
    <property type="match status" value="1"/>
</dbReference>
<evidence type="ECO:0008006" key="3">
    <source>
        <dbReference type="Google" id="ProtNLM"/>
    </source>
</evidence>
<evidence type="ECO:0000256" key="1">
    <source>
        <dbReference type="ARBA" id="ARBA00022649"/>
    </source>
</evidence>